<evidence type="ECO:0000313" key="2">
    <source>
        <dbReference type="EMBL" id="RCV93707.1"/>
    </source>
</evidence>
<evidence type="ECO:0000313" key="3">
    <source>
        <dbReference type="Proteomes" id="UP000253204"/>
    </source>
</evidence>
<name>A0A368UAY6_9GAMM</name>
<keyword evidence="1" id="KW-0472">Membrane</keyword>
<feature type="transmembrane region" description="Helical" evidence="1">
    <location>
        <begin position="297"/>
        <end position="322"/>
    </location>
</feature>
<keyword evidence="3" id="KW-1185">Reference proteome</keyword>
<dbReference type="EMBL" id="QPIJ01000001">
    <property type="protein sequence ID" value="RCV93707.1"/>
    <property type="molecule type" value="Genomic_DNA"/>
</dbReference>
<dbReference type="AlphaFoldDB" id="A0A368UAY6"/>
<reference evidence="2 3" key="1">
    <citation type="submission" date="2018-07" db="EMBL/GenBank/DDBJ databases">
        <title>Halomonas rutogse sp. nov., isolated from Lake TangqianCo on Tibetan Plateau.</title>
        <authorList>
            <person name="Lu H."/>
            <person name="Xing P."/>
            <person name="Wu Q."/>
        </authorList>
    </citation>
    <scope>NUCLEOTIDE SEQUENCE [LARGE SCALE GENOMIC DNA]</scope>
    <source>
        <strain evidence="2 3">TQ8S</strain>
    </source>
</reference>
<dbReference type="Proteomes" id="UP000253204">
    <property type="component" value="Unassembled WGS sequence"/>
</dbReference>
<proteinExistence type="predicted"/>
<protein>
    <submittedName>
        <fullName evidence="2">Uncharacterized protein</fullName>
    </submittedName>
</protein>
<dbReference type="RefSeq" id="WP_114485035.1">
    <property type="nucleotide sequence ID" value="NZ_CBCSHM010000007.1"/>
</dbReference>
<organism evidence="2 3">
    <name type="scientific">Vreelandella rituensis</name>
    <dbReference type="NCBI Taxonomy" id="2282306"/>
    <lineage>
        <taxon>Bacteria</taxon>
        <taxon>Pseudomonadati</taxon>
        <taxon>Pseudomonadota</taxon>
        <taxon>Gammaproteobacteria</taxon>
        <taxon>Oceanospirillales</taxon>
        <taxon>Halomonadaceae</taxon>
        <taxon>Vreelandella</taxon>
    </lineage>
</organism>
<comment type="caution">
    <text evidence="2">The sequence shown here is derived from an EMBL/GenBank/DDBJ whole genome shotgun (WGS) entry which is preliminary data.</text>
</comment>
<sequence length="325" mass="35553">MATEREVLDDLYGHAMVVIAALDGSVDRPGILQKLEGTSAQPGMIQRVYGTTQRLEQALLGMEALLDLVRPGGEQDAYLAQIKDRFGEMLASQGEHALRPIIDSVQASVQEVLNAIKRSKDEAQDILVRLNDFDDALDDQFHQVKANAEATNESLHEIMDSLSSLRNVDLTQVQMDLQSCLEEVTKDVIQEHRASDQKALDEMLAKSRKAFLESVQSEMDGQNVLMQDRLRKSNADLAKAVEGTTYTDALKKLQSQVTDLTEAKTTALSERDALQRKLDKQSRGKSIDADTRVLSPAFIISVAVGASVLSAAASVTGVAWLFGAI</sequence>
<keyword evidence="1" id="KW-1133">Transmembrane helix</keyword>
<accession>A0A368UAY6</accession>
<evidence type="ECO:0000256" key="1">
    <source>
        <dbReference type="SAM" id="Phobius"/>
    </source>
</evidence>
<gene>
    <name evidence="2" type="ORF">DU506_00710</name>
</gene>
<keyword evidence="1" id="KW-0812">Transmembrane</keyword>